<dbReference type="KEGG" id="dpx:DAPPUDRAFT_322685"/>
<dbReference type="PANTHER" id="PTHR37000:SF3">
    <property type="entry name" value="MUCIN-22"/>
    <property type="match status" value="1"/>
</dbReference>
<dbReference type="PANTHER" id="PTHR37000">
    <property type="entry name" value="MUCIN-22"/>
    <property type="match status" value="1"/>
</dbReference>
<organism evidence="2 3">
    <name type="scientific">Daphnia pulex</name>
    <name type="common">Water flea</name>
    <dbReference type="NCBI Taxonomy" id="6669"/>
    <lineage>
        <taxon>Eukaryota</taxon>
        <taxon>Metazoa</taxon>
        <taxon>Ecdysozoa</taxon>
        <taxon>Arthropoda</taxon>
        <taxon>Crustacea</taxon>
        <taxon>Branchiopoda</taxon>
        <taxon>Diplostraca</taxon>
        <taxon>Cladocera</taxon>
        <taxon>Anomopoda</taxon>
        <taxon>Daphniidae</taxon>
        <taxon>Daphnia</taxon>
    </lineage>
</organism>
<dbReference type="InParanoid" id="E9GWQ7"/>
<evidence type="ECO:0000313" key="3">
    <source>
        <dbReference type="Proteomes" id="UP000000305"/>
    </source>
</evidence>
<reference evidence="2 3" key="1">
    <citation type="journal article" date="2011" name="Science">
        <title>The ecoresponsive genome of Daphnia pulex.</title>
        <authorList>
            <person name="Colbourne J.K."/>
            <person name="Pfrender M.E."/>
            <person name="Gilbert D."/>
            <person name="Thomas W.K."/>
            <person name="Tucker A."/>
            <person name="Oakley T.H."/>
            <person name="Tokishita S."/>
            <person name="Aerts A."/>
            <person name="Arnold G.J."/>
            <person name="Basu M.K."/>
            <person name="Bauer D.J."/>
            <person name="Caceres C.E."/>
            <person name="Carmel L."/>
            <person name="Casola C."/>
            <person name="Choi J.H."/>
            <person name="Detter J.C."/>
            <person name="Dong Q."/>
            <person name="Dusheyko S."/>
            <person name="Eads B.D."/>
            <person name="Frohlich T."/>
            <person name="Geiler-Samerotte K.A."/>
            <person name="Gerlach D."/>
            <person name="Hatcher P."/>
            <person name="Jogdeo S."/>
            <person name="Krijgsveld J."/>
            <person name="Kriventseva E.V."/>
            <person name="Kultz D."/>
            <person name="Laforsch C."/>
            <person name="Lindquist E."/>
            <person name="Lopez J."/>
            <person name="Manak J.R."/>
            <person name="Muller J."/>
            <person name="Pangilinan J."/>
            <person name="Patwardhan R.P."/>
            <person name="Pitluck S."/>
            <person name="Pritham E.J."/>
            <person name="Rechtsteiner A."/>
            <person name="Rho M."/>
            <person name="Rogozin I.B."/>
            <person name="Sakarya O."/>
            <person name="Salamov A."/>
            <person name="Schaack S."/>
            <person name="Shapiro H."/>
            <person name="Shiga Y."/>
            <person name="Skalitzky C."/>
            <person name="Smith Z."/>
            <person name="Souvorov A."/>
            <person name="Sung W."/>
            <person name="Tang Z."/>
            <person name="Tsuchiya D."/>
            <person name="Tu H."/>
            <person name="Vos H."/>
            <person name="Wang M."/>
            <person name="Wolf Y.I."/>
            <person name="Yamagata H."/>
            <person name="Yamada T."/>
            <person name="Ye Y."/>
            <person name="Shaw J.R."/>
            <person name="Andrews J."/>
            <person name="Crease T.J."/>
            <person name="Tang H."/>
            <person name="Lucas S.M."/>
            <person name="Robertson H.M."/>
            <person name="Bork P."/>
            <person name="Koonin E.V."/>
            <person name="Zdobnov E.M."/>
            <person name="Grigoriev I.V."/>
            <person name="Lynch M."/>
            <person name="Boore J.L."/>
        </authorList>
    </citation>
    <scope>NUCLEOTIDE SEQUENCE [LARGE SCALE GENOMIC DNA]</scope>
</reference>
<feature type="region of interest" description="Disordered" evidence="1">
    <location>
        <begin position="156"/>
        <end position="191"/>
    </location>
</feature>
<proteinExistence type="predicted"/>
<dbReference type="EMBL" id="GL732570">
    <property type="protein sequence ID" value="EFX76135.1"/>
    <property type="molecule type" value="Genomic_DNA"/>
</dbReference>
<sequence length="296" mass="32914">MSVFELSLWMNPCIWNPNSNSQVEFNLSGPCQILNLRGTVVKSVKILFKLHSDGTRLFVKAPSDVVSMGVGAGEIQRGEDAGVVAERVEEVGVVVQRGEEAGVVAERVEEVGVVVGRGEDVGEMEDQDNGDDAELMDSVGDSQRLLFDHRIEDLENKDNHESINDEVEEKASIGTDSDEDEDMPDLHQDENMNDKYYPLQTINVSMRKGIRRLKGAVLMEAIQKEKRPSAIHTRLIPEVLEEFEAITGKPLDRLVQTWDKIEDAIEEAESKFGKTASSTSARELIASAKQAKEDFR</sequence>
<dbReference type="InterPro" id="IPR053330">
    <property type="entry name" value="Mucin-22-like"/>
</dbReference>
<gene>
    <name evidence="2" type="ORF">DAPPUDRAFT_322685</name>
</gene>
<protein>
    <submittedName>
        <fullName evidence="2">Uncharacterized protein</fullName>
    </submittedName>
</protein>
<accession>E9GWQ7</accession>
<dbReference type="AlphaFoldDB" id="E9GWQ7"/>
<dbReference type="Proteomes" id="UP000000305">
    <property type="component" value="Unassembled WGS sequence"/>
</dbReference>
<dbReference type="STRING" id="6669.E9GWQ7"/>
<dbReference type="HOGENOM" id="CLU_940935_0_0_1"/>
<evidence type="ECO:0000313" key="2">
    <source>
        <dbReference type="EMBL" id="EFX76135.1"/>
    </source>
</evidence>
<evidence type="ECO:0000256" key="1">
    <source>
        <dbReference type="SAM" id="MobiDB-lite"/>
    </source>
</evidence>
<name>E9GWQ7_DAPPU</name>
<dbReference type="OrthoDB" id="6400166at2759"/>
<keyword evidence="3" id="KW-1185">Reference proteome</keyword>